<protein>
    <submittedName>
        <fullName evidence="3">Cell wall-active antibiotics response protein LiaF</fullName>
    </submittedName>
</protein>
<reference evidence="4" key="1">
    <citation type="journal article" date="2019" name="Int. J. Syst. Evol. Microbiol.">
        <title>The Global Catalogue of Microorganisms (GCM) 10K type strain sequencing project: providing services to taxonomists for standard genome sequencing and annotation.</title>
        <authorList>
            <consortium name="The Broad Institute Genomics Platform"/>
            <consortium name="The Broad Institute Genome Sequencing Center for Infectious Disease"/>
            <person name="Wu L."/>
            <person name="Ma J."/>
        </authorList>
    </citation>
    <scope>NUCLEOTIDE SEQUENCE [LARGE SCALE GENOMIC DNA]</scope>
    <source>
        <strain evidence="4">CCM 8951</strain>
    </source>
</reference>
<evidence type="ECO:0000313" key="4">
    <source>
        <dbReference type="Proteomes" id="UP001597244"/>
    </source>
</evidence>
<organism evidence="3 4">
    <name type="scientific">Lapidilactobacillus mulanensis</name>
    <dbReference type="NCBI Taxonomy" id="2485999"/>
    <lineage>
        <taxon>Bacteria</taxon>
        <taxon>Bacillati</taxon>
        <taxon>Bacillota</taxon>
        <taxon>Bacilli</taxon>
        <taxon>Lactobacillales</taxon>
        <taxon>Lactobacillaceae</taxon>
        <taxon>Lapidilactobacillus</taxon>
    </lineage>
</organism>
<keyword evidence="1" id="KW-1133">Transmembrane helix</keyword>
<accession>A0ABW4DTL7</accession>
<feature type="transmembrane region" description="Helical" evidence="1">
    <location>
        <begin position="15"/>
        <end position="36"/>
    </location>
</feature>
<gene>
    <name evidence="3" type="primary">liaF</name>
    <name evidence="3" type="ORF">ACFQ4L_09690</name>
</gene>
<evidence type="ECO:0000256" key="1">
    <source>
        <dbReference type="SAM" id="Phobius"/>
    </source>
</evidence>
<dbReference type="NCBIfam" id="NF040535">
    <property type="entry name" value="LiaF_C_term"/>
    <property type="match status" value="1"/>
</dbReference>
<feature type="domain" description="Cell wall-active antibiotics response LiaF-like C-terminal" evidence="2">
    <location>
        <begin position="71"/>
        <end position="184"/>
    </location>
</feature>
<dbReference type="EMBL" id="JBHTOF010000101">
    <property type="protein sequence ID" value="MFD1466330.1"/>
    <property type="molecule type" value="Genomic_DNA"/>
</dbReference>
<comment type="caution">
    <text evidence="3">The sequence shown here is derived from an EMBL/GenBank/DDBJ whole genome shotgun (WGS) entry which is preliminary data.</text>
</comment>
<keyword evidence="1" id="KW-0472">Membrane</keyword>
<proteinExistence type="predicted"/>
<dbReference type="InterPro" id="IPR047793">
    <property type="entry name" value="LiaF_C"/>
</dbReference>
<dbReference type="Pfam" id="PF09922">
    <property type="entry name" value="LiaF-like_C"/>
    <property type="match status" value="1"/>
</dbReference>
<keyword evidence="1" id="KW-0812">Transmembrane</keyword>
<dbReference type="Proteomes" id="UP001597244">
    <property type="component" value="Unassembled WGS sequence"/>
</dbReference>
<sequence length="187" mass="21366">MAIFLIILGLASNLAFWWLLFLALLGVVAFLPRLFGESNHFFWQKKKYIAPQIDPSETDDSGDWQISTNQWLGDQTIGNQVYQWHDVNLKELAGDTIIDLGNTLLPVDRENIVILQKGFGNTRILVPFGTGIYLEHATFMGEVKFSDQRHQLKNQSIQIKTPDYQTSERRIRVVTSILVGNLEVVYV</sequence>
<evidence type="ECO:0000259" key="2">
    <source>
        <dbReference type="Pfam" id="PF09922"/>
    </source>
</evidence>
<evidence type="ECO:0000313" key="3">
    <source>
        <dbReference type="EMBL" id="MFD1466330.1"/>
    </source>
</evidence>
<name>A0ABW4DTL7_9LACO</name>
<keyword evidence="4" id="KW-1185">Reference proteome</keyword>
<dbReference type="InterPro" id="IPR024425">
    <property type="entry name" value="LiaF-like_C"/>
</dbReference>